<dbReference type="Proteomes" id="UP001205998">
    <property type="component" value="Unassembled WGS sequence"/>
</dbReference>
<dbReference type="InterPro" id="IPR000859">
    <property type="entry name" value="CUB_dom"/>
</dbReference>
<protein>
    <submittedName>
        <fullName evidence="6">Deleted in malignant brain tumors 1 protein-like</fullName>
    </submittedName>
</protein>
<keyword evidence="2" id="KW-1015">Disulfide bond</keyword>
<feature type="chain" id="PRO_5041998285" evidence="4">
    <location>
        <begin position="21"/>
        <end position="77"/>
    </location>
</feature>
<dbReference type="AlphaFoldDB" id="A0AAD5AVP9"/>
<dbReference type="PROSITE" id="PS01180">
    <property type="entry name" value="CUB"/>
    <property type="match status" value="1"/>
</dbReference>
<comment type="caution">
    <text evidence="6">The sequence shown here is derived from an EMBL/GenBank/DDBJ whole genome shotgun (WGS) entry which is preliminary data.</text>
</comment>
<feature type="signal peptide" evidence="4">
    <location>
        <begin position="1"/>
        <end position="20"/>
    </location>
</feature>
<proteinExistence type="predicted"/>
<feature type="domain" description="CUB" evidence="5">
    <location>
        <begin position="31"/>
        <end position="77"/>
    </location>
</feature>
<evidence type="ECO:0000256" key="4">
    <source>
        <dbReference type="SAM" id="SignalP"/>
    </source>
</evidence>
<dbReference type="Gene3D" id="2.60.120.290">
    <property type="entry name" value="Spermadhesin, CUB domain"/>
    <property type="match status" value="1"/>
</dbReference>
<keyword evidence="4" id="KW-0732">Signal</keyword>
<dbReference type="PANTHER" id="PTHR24251">
    <property type="entry name" value="OVOCHYMASE-RELATED"/>
    <property type="match status" value="1"/>
</dbReference>
<name>A0AAD5AVP9_SILAS</name>
<evidence type="ECO:0000259" key="5">
    <source>
        <dbReference type="PROSITE" id="PS01180"/>
    </source>
</evidence>
<evidence type="ECO:0000256" key="1">
    <source>
        <dbReference type="ARBA" id="ARBA00022737"/>
    </source>
</evidence>
<comment type="caution">
    <text evidence="3">Lacks conserved residue(s) required for the propagation of feature annotation.</text>
</comment>
<keyword evidence="7" id="KW-1185">Reference proteome</keyword>
<dbReference type="InterPro" id="IPR035914">
    <property type="entry name" value="Sperma_CUB_dom_sf"/>
</dbReference>
<accession>A0AAD5AVP9</accession>
<gene>
    <name evidence="6" type="ORF">C0J50_17773</name>
</gene>
<reference evidence="6" key="1">
    <citation type="submission" date="2018-07" db="EMBL/GenBank/DDBJ databases">
        <title>Comparative genomics of catfishes provides insights into carnivory and benthic adaptation.</title>
        <authorList>
            <person name="Zhang Y."/>
            <person name="Wang D."/>
            <person name="Peng Z."/>
            <person name="Zheng S."/>
            <person name="Shao F."/>
            <person name="Tao W."/>
        </authorList>
    </citation>
    <scope>NUCLEOTIDE SEQUENCE</scope>
    <source>
        <strain evidence="6">Chongqing</strain>
    </source>
</reference>
<organism evidence="6 7">
    <name type="scientific">Silurus asotus</name>
    <name type="common">Amur catfish</name>
    <name type="synonym">Parasilurus asotus</name>
    <dbReference type="NCBI Taxonomy" id="30991"/>
    <lineage>
        <taxon>Eukaryota</taxon>
        <taxon>Metazoa</taxon>
        <taxon>Chordata</taxon>
        <taxon>Craniata</taxon>
        <taxon>Vertebrata</taxon>
        <taxon>Euteleostomi</taxon>
        <taxon>Actinopterygii</taxon>
        <taxon>Neopterygii</taxon>
        <taxon>Teleostei</taxon>
        <taxon>Ostariophysi</taxon>
        <taxon>Siluriformes</taxon>
        <taxon>Siluridae</taxon>
        <taxon>Silurus</taxon>
    </lineage>
</organism>
<evidence type="ECO:0000313" key="6">
    <source>
        <dbReference type="EMBL" id="KAI5622895.1"/>
    </source>
</evidence>
<evidence type="ECO:0000256" key="3">
    <source>
        <dbReference type="PROSITE-ProRule" id="PRU00059"/>
    </source>
</evidence>
<evidence type="ECO:0000313" key="7">
    <source>
        <dbReference type="Proteomes" id="UP001205998"/>
    </source>
</evidence>
<evidence type="ECO:0000256" key="2">
    <source>
        <dbReference type="ARBA" id="ARBA00023157"/>
    </source>
</evidence>
<dbReference type="SUPFAM" id="SSF49854">
    <property type="entry name" value="Spermadhesin, CUB domain"/>
    <property type="match status" value="1"/>
</dbReference>
<dbReference type="CDD" id="cd00041">
    <property type="entry name" value="CUB"/>
    <property type="match status" value="1"/>
</dbReference>
<dbReference type="EMBL" id="MU551610">
    <property type="protein sequence ID" value="KAI5622895.1"/>
    <property type="molecule type" value="Genomic_DNA"/>
</dbReference>
<dbReference type="Pfam" id="PF00431">
    <property type="entry name" value="CUB"/>
    <property type="match status" value="1"/>
</dbReference>
<sequence>MEFGVVIFLLSSSLLGHASGFTTPSWPLGSCSGYFTASEGEFSSPNYPSRYPHYAHCTWTIQSWNQKFIILRFSYVE</sequence>
<keyword evidence="1" id="KW-0677">Repeat</keyword>